<dbReference type="InterPro" id="IPR033362">
    <property type="entry name" value="SSNA1_fam"/>
</dbReference>
<dbReference type="WBParaSite" id="nRc.2.0.1.t21037-RA">
    <property type="protein sequence ID" value="nRc.2.0.1.t21037-RA"/>
    <property type="gene ID" value="nRc.2.0.1.g21037"/>
</dbReference>
<dbReference type="Proteomes" id="UP000887565">
    <property type="component" value="Unplaced"/>
</dbReference>
<evidence type="ECO:0000256" key="1">
    <source>
        <dbReference type="SAM" id="Coils"/>
    </source>
</evidence>
<keyword evidence="2" id="KW-1185">Reference proteome</keyword>
<reference evidence="3" key="1">
    <citation type="submission" date="2022-11" db="UniProtKB">
        <authorList>
            <consortium name="WormBaseParasite"/>
        </authorList>
    </citation>
    <scope>IDENTIFICATION</scope>
</reference>
<dbReference type="AlphaFoldDB" id="A0A915J3J3"/>
<keyword evidence="1" id="KW-0175">Coiled coil</keyword>
<evidence type="ECO:0000313" key="3">
    <source>
        <dbReference type="WBParaSite" id="nRc.2.0.1.t21037-RA"/>
    </source>
</evidence>
<evidence type="ECO:0000313" key="2">
    <source>
        <dbReference type="Proteomes" id="UP000887565"/>
    </source>
</evidence>
<feature type="coiled-coil region" evidence="1">
    <location>
        <begin position="17"/>
        <end position="65"/>
    </location>
</feature>
<organism evidence="2 3">
    <name type="scientific">Romanomermis culicivorax</name>
    <name type="common">Nematode worm</name>
    <dbReference type="NCBI Taxonomy" id="13658"/>
    <lineage>
        <taxon>Eukaryota</taxon>
        <taxon>Metazoa</taxon>
        <taxon>Ecdysozoa</taxon>
        <taxon>Nematoda</taxon>
        <taxon>Enoplea</taxon>
        <taxon>Dorylaimia</taxon>
        <taxon>Mermithida</taxon>
        <taxon>Mermithoidea</taxon>
        <taxon>Mermithidae</taxon>
        <taxon>Romanomermis</taxon>
    </lineage>
</organism>
<proteinExistence type="predicted"/>
<accession>A0A915J3J3</accession>
<dbReference type="PANTHER" id="PTHR28661:SF1">
    <property type="entry name" value="MICROTUBULE NUCLEATION FACTOR SSNA1"/>
    <property type="match status" value="1"/>
</dbReference>
<protein>
    <submittedName>
        <fullName evidence="3">Uncharacterized protein</fullName>
    </submittedName>
</protein>
<dbReference type="PANTHER" id="PTHR28661">
    <property type="entry name" value="SJOEGREN SYNDROME NUCLEAR AUTOANTIGEN 1"/>
    <property type="match status" value="1"/>
</dbReference>
<dbReference type="Gene3D" id="1.20.5.1940">
    <property type="match status" value="1"/>
</dbReference>
<dbReference type="GO" id="GO:0036064">
    <property type="term" value="C:ciliary basal body"/>
    <property type="evidence" value="ECO:0007669"/>
    <property type="project" value="TreeGrafter"/>
</dbReference>
<name>A0A915J3J3_ROMCU</name>
<dbReference type="OMA" id="YIEDLCM"/>
<sequence>MAGYQQQNQRFDRNAQFDEISKHLQKLKTKRENLEQSIKTNETEIARYDEQLQSISKKRQSLIDDLGQKRQALDNLNHTIVESESTYHKLVESSQTLLALIKKENMEVDKNLSKNFS</sequence>